<evidence type="ECO:0008006" key="11">
    <source>
        <dbReference type="Google" id="ProtNLM"/>
    </source>
</evidence>
<dbReference type="InterPro" id="IPR004089">
    <property type="entry name" value="MCPsignal_dom"/>
</dbReference>
<organism evidence="9 10">
    <name type="scientific">Usitatibacter palustris</name>
    <dbReference type="NCBI Taxonomy" id="2732487"/>
    <lineage>
        <taxon>Bacteria</taxon>
        <taxon>Pseudomonadati</taxon>
        <taxon>Pseudomonadota</taxon>
        <taxon>Betaproteobacteria</taxon>
        <taxon>Nitrosomonadales</taxon>
        <taxon>Usitatibacteraceae</taxon>
        <taxon>Usitatibacter</taxon>
    </lineage>
</organism>
<dbReference type="GO" id="GO:0005886">
    <property type="term" value="C:plasma membrane"/>
    <property type="evidence" value="ECO:0007669"/>
    <property type="project" value="TreeGrafter"/>
</dbReference>
<name>A0A6M4H315_9PROT</name>
<dbReference type="InParanoid" id="A0A6M4H315"/>
<evidence type="ECO:0000256" key="3">
    <source>
        <dbReference type="ARBA" id="ARBA00029447"/>
    </source>
</evidence>
<keyword evidence="4" id="KW-0807">Transducer</keyword>
<dbReference type="PROSITE" id="PS50885">
    <property type="entry name" value="HAMP"/>
    <property type="match status" value="1"/>
</dbReference>
<evidence type="ECO:0000259" key="7">
    <source>
        <dbReference type="PROSITE" id="PS50111"/>
    </source>
</evidence>
<proteinExistence type="inferred from homology"/>
<reference evidence="9 10" key="1">
    <citation type="submission" date="2020-04" db="EMBL/GenBank/DDBJ databases">
        <title>Usitatibacter rugosus gen. nov., sp. nov. and Usitatibacter palustris sp. nov., novel members of Usitatibacteraceae fam. nov. within the order Nitrosomonadales isolated from soil.</title>
        <authorList>
            <person name="Huber K.J."/>
            <person name="Neumann-Schaal M."/>
            <person name="Geppert A."/>
            <person name="Luckner M."/>
            <person name="Wanner G."/>
            <person name="Overmann J."/>
        </authorList>
    </citation>
    <scope>NUCLEOTIDE SEQUENCE [LARGE SCALE GENOMIC DNA]</scope>
    <source>
        <strain evidence="9 10">Swamp67</strain>
    </source>
</reference>
<gene>
    <name evidence="9" type="ORF">DSM104440_00751</name>
</gene>
<evidence type="ECO:0000256" key="1">
    <source>
        <dbReference type="ARBA" id="ARBA00004370"/>
    </source>
</evidence>
<dbReference type="Proteomes" id="UP000503096">
    <property type="component" value="Chromosome"/>
</dbReference>
<keyword evidence="6" id="KW-1133">Transmembrane helix</keyword>
<keyword evidence="2" id="KW-0488">Methylation</keyword>
<feature type="transmembrane region" description="Helical" evidence="6">
    <location>
        <begin position="187"/>
        <end position="210"/>
    </location>
</feature>
<comment type="similarity">
    <text evidence="3">Belongs to the methyl-accepting chemotaxis (MCP) protein family.</text>
</comment>
<dbReference type="KEGG" id="upl:DSM104440_00751"/>
<keyword evidence="5" id="KW-0175">Coiled coil</keyword>
<dbReference type="GO" id="GO:0007165">
    <property type="term" value="P:signal transduction"/>
    <property type="evidence" value="ECO:0007669"/>
    <property type="project" value="UniProtKB-KW"/>
</dbReference>
<evidence type="ECO:0000313" key="10">
    <source>
        <dbReference type="Proteomes" id="UP000503096"/>
    </source>
</evidence>
<dbReference type="PANTHER" id="PTHR43531:SF14">
    <property type="entry name" value="METHYL-ACCEPTING CHEMOTAXIS PROTEIN I-RELATED"/>
    <property type="match status" value="1"/>
</dbReference>
<evidence type="ECO:0000256" key="4">
    <source>
        <dbReference type="PROSITE-ProRule" id="PRU00284"/>
    </source>
</evidence>
<protein>
    <recommendedName>
        <fullName evidence="11">Methyl-accepting chemotaxis protein</fullName>
    </recommendedName>
</protein>
<dbReference type="CDD" id="cd11386">
    <property type="entry name" value="MCP_signal"/>
    <property type="match status" value="1"/>
</dbReference>
<dbReference type="GO" id="GO:0004888">
    <property type="term" value="F:transmembrane signaling receptor activity"/>
    <property type="evidence" value="ECO:0007669"/>
    <property type="project" value="InterPro"/>
</dbReference>
<dbReference type="FunFam" id="1.10.287.950:FF:000001">
    <property type="entry name" value="Methyl-accepting chemotaxis sensory transducer"/>
    <property type="match status" value="1"/>
</dbReference>
<dbReference type="EMBL" id="CP053073">
    <property type="protein sequence ID" value="QJR13959.1"/>
    <property type="molecule type" value="Genomic_DNA"/>
</dbReference>
<feature type="domain" description="HAMP" evidence="8">
    <location>
        <begin position="211"/>
        <end position="263"/>
    </location>
</feature>
<sequence>MNWLANSIRNKILAVFLLGIAMVVAGALYGFWAARSGLATVARVNDTLIAQAIELQSVEATFKEQLQTWMTVLVRGHDASAMDKTLKQFTFREREVRRSAQKLRETIELPAARDLLDKFVAAHTAMGTKYRAALDAGKASFDPRKIDAEVKGAETAPAEMLEELVKLVRDEGQVAVANARQEATRRLVVSLAVIGVATLVALFACALLIMRTVVTPLARAVSVVDRVAAGDLTVHVETKSGDETGRLLQGLRTMRDGLATAVSAIRRSAEGVGTASKDIATGHAELSSRTEQQAASLEETASSMEELAATVKQNTESARQANVLASGTSDTAARGGKAMANVAGTMNGISEASRKIGDIVGVIDSIAFQTNILALNAAVEAARAGEEGRGFAVVASEVRALAQRSATAAKEIRDVIQKSANKVGEGTGLVETAGDTMQEIVVSVRRVTEVMAEISAASREQLNGIEQVSGAVAQMDRVVQENAALVAEAAAAAQSLADQADHLLSTVAHFKLDSANEAIAEASPVRVVSRSQMRREMLGSVSTRVRSLPQ</sequence>
<dbReference type="Pfam" id="PF00015">
    <property type="entry name" value="MCPsignal"/>
    <property type="match status" value="1"/>
</dbReference>
<dbReference type="PRINTS" id="PR00260">
    <property type="entry name" value="CHEMTRNSDUCR"/>
</dbReference>
<comment type="subcellular location">
    <subcellularLocation>
        <location evidence="1">Membrane</location>
    </subcellularLocation>
</comment>
<evidence type="ECO:0000259" key="8">
    <source>
        <dbReference type="PROSITE" id="PS50885"/>
    </source>
</evidence>
<evidence type="ECO:0000256" key="5">
    <source>
        <dbReference type="SAM" id="Coils"/>
    </source>
</evidence>
<dbReference type="PANTHER" id="PTHR43531">
    <property type="entry name" value="PROTEIN ICFG"/>
    <property type="match status" value="1"/>
</dbReference>
<dbReference type="InterPro" id="IPR003660">
    <property type="entry name" value="HAMP_dom"/>
</dbReference>
<dbReference type="SUPFAM" id="SSF58104">
    <property type="entry name" value="Methyl-accepting chemotaxis protein (MCP) signaling domain"/>
    <property type="match status" value="1"/>
</dbReference>
<keyword evidence="6" id="KW-0812">Transmembrane</keyword>
<dbReference type="InterPro" id="IPR051310">
    <property type="entry name" value="MCP_chemotaxis"/>
</dbReference>
<dbReference type="CDD" id="cd06225">
    <property type="entry name" value="HAMP"/>
    <property type="match status" value="1"/>
</dbReference>
<keyword evidence="10" id="KW-1185">Reference proteome</keyword>
<dbReference type="GO" id="GO:0006935">
    <property type="term" value="P:chemotaxis"/>
    <property type="evidence" value="ECO:0007669"/>
    <property type="project" value="InterPro"/>
</dbReference>
<dbReference type="Pfam" id="PF00672">
    <property type="entry name" value="HAMP"/>
    <property type="match status" value="1"/>
</dbReference>
<dbReference type="Gene3D" id="1.10.287.950">
    <property type="entry name" value="Methyl-accepting chemotaxis protein"/>
    <property type="match status" value="1"/>
</dbReference>
<dbReference type="RefSeq" id="WP_281357031.1">
    <property type="nucleotide sequence ID" value="NZ_CP053073.1"/>
</dbReference>
<evidence type="ECO:0000256" key="2">
    <source>
        <dbReference type="ARBA" id="ARBA00022481"/>
    </source>
</evidence>
<evidence type="ECO:0000313" key="9">
    <source>
        <dbReference type="EMBL" id="QJR13959.1"/>
    </source>
</evidence>
<dbReference type="SMART" id="SM00283">
    <property type="entry name" value="MA"/>
    <property type="match status" value="1"/>
</dbReference>
<keyword evidence="6" id="KW-0472">Membrane</keyword>
<feature type="transmembrane region" description="Helical" evidence="6">
    <location>
        <begin position="12"/>
        <end position="34"/>
    </location>
</feature>
<dbReference type="AlphaFoldDB" id="A0A6M4H315"/>
<feature type="domain" description="Methyl-accepting transducer" evidence="7">
    <location>
        <begin position="268"/>
        <end position="497"/>
    </location>
</feature>
<accession>A0A6M4H315</accession>
<feature type="coiled-coil region" evidence="5">
    <location>
        <begin position="287"/>
        <end position="314"/>
    </location>
</feature>
<dbReference type="InterPro" id="IPR004090">
    <property type="entry name" value="Chemotax_Me-accpt_rcpt"/>
</dbReference>
<dbReference type="PROSITE" id="PS50111">
    <property type="entry name" value="CHEMOTAXIS_TRANSDUC_2"/>
    <property type="match status" value="1"/>
</dbReference>
<evidence type="ECO:0000256" key="6">
    <source>
        <dbReference type="SAM" id="Phobius"/>
    </source>
</evidence>
<dbReference type="SMART" id="SM00304">
    <property type="entry name" value="HAMP"/>
    <property type="match status" value="1"/>
</dbReference>